<dbReference type="Pfam" id="PF00353">
    <property type="entry name" value="HemolysinCabind"/>
    <property type="match status" value="3"/>
</dbReference>
<dbReference type="SUPFAM" id="SSF51120">
    <property type="entry name" value="beta-Roll"/>
    <property type="match status" value="2"/>
</dbReference>
<dbReference type="RefSeq" id="WP_008050301.1">
    <property type="nucleotide sequence ID" value="NZ_FO818640.1"/>
</dbReference>
<dbReference type="Proteomes" id="UP000032946">
    <property type="component" value="Chromosome"/>
</dbReference>
<dbReference type="InterPro" id="IPR001343">
    <property type="entry name" value="Hemolysn_Ca-bd"/>
</dbReference>
<dbReference type="PANTHER" id="PTHR38340">
    <property type="entry name" value="S-LAYER PROTEIN"/>
    <property type="match status" value="1"/>
</dbReference>
<evidence type="ECO:0000256" key="2">
    <source>
        <dbReference type="ARBA" id="ARBA00022525"/>
    </source>
</evidence>
<keyword evidence="2" id="KW-0964">Secreted</keyword>
<feature type="region of interest" description="Disordered" evidence="3">
    <location>
        <begin position="1213"/>
        <end position="1233"/>
    </location>
</feature>
<evidence type="ECO:0000256" key="3">
    <source>
        <dbReference type="SAM" id="MobiDB-lite"/>
    </source>
</evidence>
<dbReference type="InterPro" id="IPR050557">
    <property type="entry name" value="RTX_toxin/Mannuronan_C5-epim"/>
</dbReference>
<keyword evidence="5" id="KW-1185">Reference proteome</keyword>
<dbReference type="PANTHER" id="PTHR38340:SF1">
    <property type="entry name" value="S-LAYER PROTEIN"/>
    <property type="match status" value="1"/>
</dbReference>
<dbReference type="GO" id="GO:0005509">
    <property type="term" value="F:calcium ion binding"/>
    <property type="evidence" value="ECO:0007669"/>
    <property type="project" value="InterPro"/>
</dbReference>
<dbReference type="Gene3D" id="2.150.10.10">
    <property type="entry name" value="Serralysin-like metalloprotease, C-terminal"/>
    <property type="match status" value="2"/>
</dbReference>
<dbReference type="PRINTS" id="PR00313">
    <property type="entry name" value="CABNDNGRPT"/>
</dbReference>
<dbReference type="InterPro" id="IPR011049">
    <property type="entry name" value="Serralysin-like_metalloprot_C"/>
</dbReference>
<evidence type="ECO:0000313" key="5">
    <source>
        <dbReference type="Proteomes" id="UP000032946"/>
    </source>
</evidence>
<gene>
    <name evidence="4" type="ORF">ARTHRO_20221</name>
</gene>
<comment type="subcellular location">
    <subcellularLocation>
        <location evidence="1">Secreted</location>
    </subcellularLocation>
</comment>
<dbReference type="Gene3D" id="2.60.120.380">
    <property type="match status" value="8"/>
</dbReference>
<protein>
    <submittedName>
        <fullName evidence="4">Uncharacterized protein</fullName>
    </submittedName>
</protein>
<name>A0A9P1KFN1_9CYAN</name>
<dbReference type="EMBL" id="FO818640">
    <property type="protein sequence ID" value="CDM94687.1"/>
    <property type="molecule type" value="Genomic_DNA"/>
</dbReference>
<proteinExistence type="predicted"/>
<organism evidence="4 5">
    <name type="scientific">Limnospira indica PCC 8005</name>
    <dbReference type="NCBI Taxonomy" id="376219"/>
    <lineage>
        <taxon>Bacteria</taxon>
        <taxon>Bacillati</taxon>
        <taxon>Cyanobacteriota</taxon>
        <taxon>Cyanophyceae</taxon>
        <taxon>Oscillatoriophycideae</taxon>
        <taxon>Oscillatoriales</taxon>
        <taxon>Sirenicapillariaceae</taxon>
        <taxon>Limnospira</taxon>
    </lineage>
</organism>
<dbReference type="GO" id="GO:0005576">
    <property type="term" value="C:extracellular region"/>
    <property type="evidence" value="ECO:0007669"/>
    <property type="project" value="UniProtKB-SubCell"/>
</dbReference>
<accession>A0A9P1KFN1</accession>
<dbReference type="SUPFAM" id="SSF89260">
    <property type="entry name" value="Collagen-binding domain"/>
    <property type="match status" value="8"/>
</dbReference>
<reference evidence="4 5" key="1">
    <citation type="submission" date="2014-02" db="EMBL/GenBank/DDBJ databases">
        <authorList>
            <person name="Genoscope - CEA"/>
        </authorList>
    </citation>
    <scope>NUCLEOTIDE SEQUENCE [LARGE SCALE GENOMIC DNA]</scope>
    <source>
        <strain evidence="4 5">PCC 8005</strain>
    </source>
</reference>
<evidence type="ECO:0000313" key="4">
    <source>
        <dbReference type="EMBL" id="CDM94687.1"/>
    </source>
</evidence>
<feature type="region of interest" description="Disordered" evidence="3">
    <location>
        <begin position="1074"/>
        <end position="1185"/>
    </location>
</feature>
<evidence type="ECO:0000256" key="1">
    <source>
        <dbReference type="ARBA" id="ARBA00004613"/>
    </source>
</evidence>
<sequence>MPDEAVNNIIPDEFEPNDSLETATDLGLLSEWNYWSSLSIHEGDSDWFKFAIADTGRPDDHVSIIPMGFYDYLDAPVVYLDPNLNLALYDAEGVLIDILVNNYDVRTISLEGLDAGTYHVKVYGDPGSTNPNYSLSITAPWDRTPDEFEPNDSIETATDLGLLSEWNNWSGLSIHAGDSDWFKFAIAQTGRAYNVLSIHSGYDENLNIALYDAEGVLIETSSSDDWEDISLEGLEAGTYHIQVYGYDADTSSSYSLWIDAPWDITITSDEFEANDTIENDTIEIATDLNLLSEGNLGDDLALFEIIPDEFEPNDSLATATDLGLLSEWNCWDNLSIHSGDSDWFKFAIADTGRYENWVSIHCWYYYDDPINFSLYDAEGVLINTSNSDEELSFISLEGLEAGTYHVQVYGDEGITSPNYSLYIDVPWDRTITPDEFEPNDSLETATDLGLLSESNRWYGLSIDAEDSDWFKFAIANTGRGYNSVSIRSDYDDPLNFSLYDAEGVLIETSSSDDWEYISLEGLEAGTYHIKVYGDEGITNPDYSLYIDVPWDRTITPDEFEPNDSLETATDLGLLSEDNTWSGLSIHAEDSDWFKFAMAQTGRGYNSVSIRSSYSNETLKFSLYDAEGVLMKTGISYYLSGISLEGREAGTYYIQVYGDEGVLNPEYSLSINVPWDITRTEDEPDQFEPNDSLETATDLGLYPKDELYCYDTLPYPSSSWSGMSIHSGDSDWFKFDITETGGTYDYVLISASYRGYNLNFALYDAEGVLIEDSTSGTSISLEGLEAGTYHIQVYGDDGAINPEYSINIQAPLEAFPDRFEPNDSMETATDLGFLSKDWWTSVFSHGFDPPSYFWNALSIHSGDSDWFKFEIDRFGGVGDYVSVRHYDYSSNYLNFALYDAEGVLIDTSISGDGERISLEALEAGTYYVQVYGDEGATNHDYTLIIEPPMAVIPDDFEPNDSLEMATDLGLLSDNEWNSSGDLSIHSGDSDWFKFEINQPGGVSYDILIWRLYPYMNQEVGLDLYDAEGVLIESGNQDRISLNELEPGTYHIHVYGVDEVDAYNYSMAIQAFDLIPEPEPEPEPEPIVEEPETEPEPIVEEPETETEPEPIVEEPETETEPEPIVEEPETETEPEPIVEEPETETEPEPIVEEPETETEPEPIVEEPETEPIVEEPETETEPEPIVEEPETELVVEEPEVFEQPIFVPIQFPSFPSVSSPEASEDTETVSEPEPPVMEPINLLVDVGEVIPAIPEAPPLSANNSITQPFPNQWFGSDGDDVIMGSDSDETLLGFEGDDYLDGQQGNNTLFGGQGNDTLVGGSGRDALLGNKDDDILFGGNSGDTLYGGQGHDTLVAGEGNSLLFGDKGNDILYGGSEGIDTLNGGEGNDTFVMLPGEGYTVVADWEMNQDVMVLLGNATNYRIGDLPLGFTNATAIYQIGETDKIVGIIEGVTSLNLEDSSIFRFVEGVGSLA</sequence>